<feature type="chain" id="PRO_5012091113" evidence="1">
    <location>
        <begin position="21"/>
        <end position="81"/>
    </location>
</feature>
<dbReference type="AlphaFoldDB" id="A0A182P1L2"/>
<dbReference type="VEuPathDB" id="VectorBase:AEPI000794"/>
<dbReference type="STRING" id="199890.A0A182P1L2"/>
<protein>
    <submittedName>
        <fullName evidence="2">Gambicin</fullName>
    </submittedName>
</protein>
<reference evidence="2" key="2">
    <citation type="submission" date="2020-05" db="UniProtKB">
        <authorList>
            <consortium name="EnsemblMetazoa"/>
        </authorList>
    </citation>
    <scope>IDENTIFICATION</scope>
    <source>
        <strain evidence="2">Epiroticus2</strain>
    </source>
</reference>
<feature type="signal peptide" evidence="1">
    <location>
        <begin position="1"/>
        <end position="20"/>
    </location>
</feature>
<evidence type="ECO:0000313" key="2">
    <source>
        <dbReference type="EnsemblMetazoa" id="AEPI000794-PA"/>
    </source>
</evidence>
<dbReference type="EnsemblMetazoa" id="AEPI000794-RA">
    <property type="protein sequence ID" value="AEPI000794-PA"/>
    <property type="gene ID" value="AEPI000794"/>
</dbReference>
<keyword evidence="1" id="KW-0732">Signal</keyword>
<reference evidence="3" key="1">
    <citation type="submission" date="2013-03" db="EMBL/GenBank/DDBJ databases">
        <title>The Genome Sequence of Anopheles epiroticus epiroticus2.</title>
        <authorList>
            <consortium name="The Broad Institute Genomics Platform"/>
            <person name="Neafsey D.E."/>
            <person name="Howell P."/>
            <person name="Walker B."/>
            <person name="Young S.K."/>
            <person name="Zeng Q."/>
            <person name="Gargeya S."/>
            <person name="Fitzgerald M."/>
            <person name="Haas B."/>
            <person name="Abouelleil A."/>
            <person name="Allen A.W."/>
            <person name="Alvarado L."/>
            <person name="Arachchi H.M."/>
            <person name="Berlin A.M."/>
            <person name="Chapman S.B."/>
            <person name="Gainer-Dewar J."/>
            <person name="Goldberg J."/>
            <person name="Griggs A."/>
            <person name="Gujja S."/>
            <person name="Hansen M."/>
            <person name="Howarth C."/>
            <person name="Imamovic A."/>
            <person name="Ireland A."/>
            <person name="Larimer J."/>
            <person name="McCowan C."/>
            <person name="Murphy C."/>
            <person name="Pearson M."/>
            <person name="Poon T.W."/>
            <person name="Priest M."/>
            <person name="Roberts A."/>
            <person name="Saif S."/>
            <person name="Shea T."/>
            <person name="Sisk P."/>
            <person name="Sykes S."/>
            <person name="Wortman J."/>
            <person name="Nusbaum C."/>
            <person name="Birren B."/>
        </authorList>
    </citation>
    <scope>NUCLEOTIDE SEQUENCE [LARGE SCALE GENOMIC DNA]</scope>
    <source>
        <strain evidence="3">Epiroticus2</strain>
    </source>
</reference>
<accession>A0A182P1L2</accession>
<dbReference type="Proteomes" id="UP000075885">
    <property type="component" value="Unassembled WGS sequence"/>
</dbReference>
<organism evidence="2 3">
    <name type="scientific">Anopheles epiroticus</name>
    <dbReference type="NCBI Taxonomy" id="199890"/>
    <lineage>
        <taxon>Eukaryota</taxon>
        <taxon>Metazoa</taxon>
        <taxon>Ecdysozoa</taxon>
        <taxon>Arthropoda</taxon>
        <taxon>Hexapoda</taxon>
        <taxon>Insecta</taxon>
        <taxon>Pterygota</taxon>
        <taxon>Neoptera</taxon>
        <taxon>Endopterygota</taxon>
        <taxon>Diptera</taxon>
        <taxon>Nematocera</taxon>
        <taxon>Culicoidea</taxon>
        <taxon>Culicidae</taxon>
        <taxon>Anophelinae</taxon>
        <taxon>Anopheles</taxon>
    </lineage>
</organism>
<evidence type="ECO:0000256" key="1">
    <source>
        <dbReference type="SAM" id="SignalP"/>
    </source>
</evidence>
<sequence>MKQVFILLAALLCTAAVADATVFAYASTCARCKSIGARNCGYGSLRLKGVSCDGQTTIRSCADCRRRLGRCTSSFITECFL</sequence>
<evidence type="ECO:0000313" key="3">
    <source>
        <dbReference type="Proteomes" id="UP000075885"/>
    </source>
</evidence>
<name>A0A182P1L2_9DIPT</name>
<proteinExistence type="predicted"/>
<keyword evidence="3" id="KW-1185">Reference proteome</keyword>